<feature type="region of interest" description="Disordered" evidence="1">
    <location>
        <begin position="77"/>
        <end position="101"/>
    </location>
</feature>
<name>A0A448WT92_9PLAT</name>
<organism evidence="2 3">
    <name type="scientific">Protopolystoma xenopodis</name>
    <dbReference type="NCBI Taxonomy" id="117903"/>
    <lineage>
        <taxon>Eukaryota</taxon>
        <taxon>Metazoa</taxon>
        <taxon>Spiralia</taxon>
        <taxon>Lophotrochozoa</taxon>
        <taxon>Platyhelminthes</taxon>
        <taxon>Monogenea</taxon>
        <taxon>Polyopisthocotylea</taxon>
        <taxon>Polystomatidea</taxon>
        <taxon>Polystomatidae</taxon>
        <taxon>Protopolystoma</taxon>
    </lineage>
</organism>
<reference evidence="2" key="1">
    <citation type="submission" date="2018-11" db="EMBL/GenBank/DDBJ databases">
        <authorList>
            <consortium name="Pathogen Informatics"/>
        </authorList>
    </citation>
    <scope>NUCLEOTIDE SEQUENCE</scope>
</reference>
<dbReference type="Proteomes" id="UP000784294">
    <property type="component" value="Unassembled WGS sequence"/>
</dbReference>
<sequence length="140" mass="15415">MTNNSQNTLFSIDSSCSRCTLSGRHRPYLCSFTLSSFRDSSSPSYHQQPASVSWPPFPSRTCAHLFPGEQIASIHHPQRQVGQATGGAEAEWQRKPDEPTKNEAVHGLIRLGRSTRLPIGLVAEDEGDDACKTGQIKQVH</sequence>
<evidence type="ECO:0000313" key="3">
    <source>
        <dbReference type="Proteomes" id="UP000784294"/>
    </source>
</evidence>
<feature type="compositionally biased region" description="Basic and acidic residues" evidence="1">
    <location>
        <begin position="91"/>
        <end position="101"/>
    </location>
</feature>
<gene>
    <name evidence="2" type="ORF">PXEA_LOCUS13104</name>
</gene>
<protein>
    <submittedName>
        <fullName evidence="2">Uncharacterized protein</fullName>
    </submittedName>
</protein>
<comment type="caution">
    <text evidence="2">The sequence shown here is derived from an EMBL/GenBank/DDBJ whole genome shotgun (WGS) entry which is preliminary data.</text>
</comment>
<dbReference type="EMBL" id="CAAALY010042647">
    <property type="protein sequence ID" value="VEL19664.1"/>
    <property type="molecule type" value="Genomic_DNA"/>
</dbReference>
<accession>A0A448WT92</accession>
<evidence type="ECO:0000256" key="1">
    <source>
        <dbReference type="SAM" id="MobiDB-lite"/>
    </source>
</evidence>
<evidence type="ECO:0000313" key="2">
    <source>
        <dbReference type="EMBL" id="VEL19664.1"/>
    </source>
</evidence>
<dbReference type="AlphaFoldDB" id="A0A448WT92"/>
<keyword evidence="3" id="KW-1185">Reference proteome</keyword>
<proteinExistence type="predicted"/>